<dbReference type="GO" id="GO:0008270">
    <property type="term" value="F:zinc ion binding"/>
    <property type="evidence" value="ECO:0007669"/>
    <property type="project" value="UniProtKB-KW"/>
</dbReference>
<dbReference type="Proteomes" id="UP001259832">
    <property type="component" value="Unassembled WGS sequence"/>
</dbReference>
<dbReference type="InterPro" id="IPR013083">
    <property type="entry name" value="Znf_RING/FYVE/PHD"/>
</dbReference>
<dbReference type="Gene3D" id="3.30.1520.10">
    <property type="entry name" value="Phox-like domain"/>
    <property type="match status" value="5"/>
</dbReference>
<dbReference type="GO" id="GO:0006511">
    <property type="term" value="P:ubiquitin-dependent protein catabolic process"/>
    <property type="evidence" value="ECO:0007669"/>
    <property type="project" value="TreeGrafter"/>
</dbReference>
<dbReference type="GO" id="GO:0061630">
    <property type="term" value="F:ubiquitin protein ligase activity"/>
    <property type="evidence" value="ECO:0007669"/>
    <property type="project" value="TreeGrafter"/>
</dbReference>
<dbReference type="InterPro" id="IPR001841">
    <property type="entry name" value="Znf_RING"/>
</dbReference>
<evidence type="ECO:0000256" key="2">
    <source>
        <dbReference type="SAM" id="MobiDB-lite"/>
    </source>
</evidence>
<feature type="domain" description="RING-type" evidence="3">
    <location>
        <begin position="1335"/>
        <end position="1383"/>
    </location>
</feature>
<dbReference type="Gene3D" id="3.30.40.10">
    <property type="entry name" value="Zinc/RING finger domain, C3HC4 (zinc finger)"/>
    <property type="match status" value="6"/>
</dbReference>
<comment type="caution">
    <text evidence="4">The sequence shown here is derived from an EMBL/GenBank/DDBJ whole genome shotgun (WGS) entry which is preliminary data.</text>
</comment>
<evidence type="ECO:0000256" key="1">
    <source>
        <dbReference type="PROSITE-ProRule" id="PRU00175"/>
    </source>
</evidence>
<dbReference type="SUPFAM" id="SSF57850">
    <property type="entry name" value="RING/U-box"/>
    <property type="match status" value="6"/>
</dbReference>
<keyword evidence="1" id="KW-0863">Zinc-finger</keyword>
<accession>A0AAD9GER8</accession>
<dbReference type="CDD" id="cd16448">
    <property type="entry name" value="RING-H2"/>
    <property type="match status" value="1"/>
</dbReference>
<sequence length="1581" mass="180201">MNRITFKFTINLSVFPTLSRDSMDLATLNYAAISEDLQPLGNIPKNSKRYSLGDLRRLEPKDLPLLIDVSPPKRPIYSFAVTSVTSKKSWTVSYRYSEFEAFQTKLENEWICHDSNCSGSCQALREIVLSSFPKKRLPFLSSTQGAFTSRQKKFKIVLLHLLRSVLLPGSAMKCHHARQNLPSNLFAFLGVKDADDQRSVLQILVDNLQTVAILDTKELNCTICLHNLQFDTEDSDTDHSDEEDEILFNNKTNDGRIVLPCQHSFHRSCIFEWLLSESKCPVCRVSIVPNATASYCRSTHQLNFTHLYPPERRGPSLSKRHIRWFSVDNLRFHVQKELPLLVNIFSASKEADSVIYNCTVSSVASKKSWTVSYQYSEFVKFRTELDEQWTCHDPNCSGSCQALRDIVAAYFPKKRLAVLASKKGAIDSRKKKFEVVLIHLLRSVLLPGSVMKCRHARQILPKNVFEFLGVENADDRRSLLQIFVDKCTAENANNHDHSTQCVVCLNSMENQQDAESDTDDDDFDADSSRVIAERNEGCDARVVLPCKHSFHRKCIFQWLLFEFHCPVCHVDLCPNAFTSNIRPDKHAQWWLSDFEDDAFVYLERRTPSTFSRHIDWYSTDSLRYHSRHELPLVVRVLSTTDSDVAVYNCTITNDASKTVTVVRYRYSEFVEFRTKLNDLWTCQNSNCSGSCQTLRDIVTSFFPKKRLPIMSKSHGTTTSRSTKLELVMTHLLRSVLVPGNVMKCMHARENLPDNVFKFLGIKEDANKRSVLQIFVDKYQNAVEQEGVAVSTAHECMICLGNVNSQQRDQEDSGTETESDGEDSIQDIRQTVDAGDAKIVLPCKHSFHRKCIFQWLLFELHCPVCRTNLCPNAFTHYCRAHRSKPQWWLSAWSDWHSTELPLVVGVSSTTDSDVAVYNCTITNDASKIVAVVGYRYSEFVEFRTKLNDLWTCQNSNCSGSCQTLRDIVTSFFPKKRLPIMSKSHGTTTSRSTKLELVMTHLLRSVLVPGNVMKCMHARENLPDNVFKFLGIKEDANKRSVLQIFVDKYQNEVEQEGVAVSTAHECMICLGNVNSQQHNEEESGTETESDGDGEDNGQGTLQAVATDAKIVLPCKHSFHRKCIFQWLLFEFHCPVCRTSLCPNAFTHYCRVYRSSKPQCLRKLASRDLPLRVSVSSASVQAKSIVYNCTLSSASKITWVVSYRYSDFLAFRVKLEDLWTCHDVNCSGSCQALRDIVAAYFPKKWPLLSSSQVVVAARKRKLELVLTHLLRSVLLPGSAMKCLHARQNLPVNLFGFLRVKCDVDRRSALQIWVDNYQIGVKENHHTATQRSDSKTVGCKICLCDVNLEHGYQQCDNSLVVLPCKHVFHRWCIFQRLMSAIHCPVCRMRVCPYAVTNYCQPTRTSEQWWLSDLGDAHQSINFTVMSTKPAVIASRTNKLKDVLVHLLRSILLPGNAMKYPHARENVPRNEFEFLQVDNISDQRSLLLIYVDNHQNENEPCSSHSSVSTIESISDASECTFCQGANQEHNDNFNSQVKQPCMHTFHRDCISPWLTSERVCPVCKAQICPRSITNHCSPNNYRLSLN</sequence>
<feature type="domain" description="RING-type" evidence="3">
    <location>
        <begin position="795"/>
        <end position="865"/>
    </location>
</feature>
<feature type="compositionally biased region" description="Acidic residues" evidence="2">
    <location>
        <begin position="1080"/>
        <end position="1093"/>
    </location>
</feature>
<keyword evidence="1" id="KW-0862">Zinc</keyword>
<dbReference type="SMART" id="SM00184">
    <property type="entry name" value="RING"/>
    <property type="match status" value="6"/>
</dbReference>
<dbReference type="PANTHER" id="PTHR22765">
    <property type="entry name" value="RING FINGER AND PROTEASE ASSOCIATED DOMAIN-CONTAINING"/>
    <property type="match status" value="1"/>
</dbReference>
<evidence type="ECO:0000259" key="3">
    <source>
        <dbReference type="PROSITE" id="PS50089"/>
    </source>
</evidence>
<keyword evidence="1" id="KW-0479">Metal-binding</keyword>
<gene>
    <name evidence="4" type="ORF">P3T76_009708</name>
</gene>
<organism evidence="4 5">
    <name type="scientific">Phytophthora citrophthora</name>
    <dbReference type="NCBI Taxonomy" id="4793"/>
    <lineage>
        <taxon>Eukaryota</taxon>
        <taxon>Sar</taxon>
        <taxon>Stramenopiles</taxon>
        <taxon>Oomycota</taxon>
        <taxon>Peronosporomycetes</taxon>
        <taxon>Peronosporales</taxon>
        <taxon>Peronosporaceae</taxon>
        <taxon>Phytophthora</taxon>
    </lineage>
</organism>
<feature type="domain" description="RING-type" evidence="3">
    <location>
        <begin position="1064"/>
        <end position="1135"/>
    </location>
</feature>
<dbReference type="PROSITE" id="PS50089">
    <property type="entry name" value="ZF_RING_2"/>
    <property type="match status" value="6"/>
</dbReference>
<dbReference type="PANTHER" id="PTHR22765:SF411">
    <property type="entry name" value="OS02G0248440 PROTEIN"/>
    <property type="match status" value="1"/>
</dbReference>
<dbReference type="EMBL" id="JASMQC010000020">
    <property type="protein sequence ID" value="KAK1936930.1"/>
    <property type="molecule type" value="Genomic_DNA"/>
</dbReference>
<feature type="region of interest" description="Disordered" evidence="2">
    <location>
        <begin position="1075"/>
        <end position="1097"/>
    </location>
</feature>
<dbReference type="InterPro" id="IPR036871">
    <property type="entry name" value="PX_dom_sf"/>
</dbReference>
<dbReference type="SUPFAM" id="SSF64268">
    <property type="entry name" value="PX domain"/>
    <property type="match status" value="4"/>
</dbReference>
<evidence type="ECO:0000313" key="5">
    <source>
        <dbReference type="Proteomes" id="UP001259832"/>
    </source>
</evidence>
<feature type="domain" description="RING-type" evidence="3">
    <location>
        <begin position="221"/>
        <end position="284"/>
    </location>
</feature>
<keyword evidence="5" id="KW-1185">Reference proteome</keyword>
<dbReference type="GO" id="GO:0035091">
    <property type="term" value="F:phosphatidylinositol binding"/>
    <property type="evidence" value="ECO:0007669"/>
    <property type="project" value="InterPro"/>
</dbReference>
<proteinExistence type="predicted"/>
<name>A0AAD9GER8_9STRA</name>
<dbReference type="Pfam" id="PF13639">
    <property type="entry name" value="zf-RING_2"/>
    <property type="match status" value="5"/>
</dbReference>
<evidence type="ECO:0000313" key="4">
    <source>
        <dbReference type="EMBL" id="KAK1936930.1"/>
    </source>
</evidence>
<dbReference type="InterPro" id="IPR051826">
    <property type="entry name" value="E3_ubiquitin-ligase_domain"/>
</dbReference>
<reference evidence="4" key="1">
    <citation type="submission" date="2023-08" db="EMBL/GenBank/DDBJ databases">
        <title>Reference Genome Resource for the Citrus Pathogen Phytophthora citrophthora.</title>
        <authorList>
            <person name="Moller H."/>
            <person name="Coetzee B."/>
            <person name="Rose L.J."/>
            <person name="Van Niekerk J.M."/>
        </authorList>
    </citation>
    <scope>NUCLEOTIDE SEQUENCE</scope>
    <source>
        <strain evidence="4">STE-U-9442</strain>
    </source>
</reference>
<protein>
    <submittedName>
        <fullName evidence="4">RING-H2 finger protein ATL39</fullName>
    </submittedName>
</protein>
<feature type="domain" description="RING-type" evidence="3">
    <location>
        <begin position="1514"/>
        <end position="1559"/>
    </location>
</feature>
<feature type="domain" description="RING-type" evidence="3">
    <location>
        <begin position="501"/>
        <end position="569"/>
    </location>
</feature>
<dbReference type="CDD" id="cd06093">
    <property type="entry name" value="PX_domain"/>
    <property type="match status" value="2"/>
</dbReference>